<evidence type="ECO:0000313" key="3">
    <source>
        <dbReference type="Proteomes" id="UP000188268"/>
    </source>
</evidence>
<dbReference type="Gramene" id="OMO97545">
    <property type="protein sequence ID" value="OMO97545"/>
    <property type="gene ID" value="CCACVL1_04517"/>
</dbReference>
<dbReference type="SUPFAM" id="SSF52096">
    <property type="entry name" value="ClpP/crotonase"/>
    <property type="match status" value="1"/>
</dbReference>
<gene>
    <name evidence="2" type="ORF">CCACVL1_04517</name>
</gene>
<comment type="caution">
    <text evidence="2">The sequence shown here is derived from an EMBL/GenBank/DDBJ whole genome shotgun (WGS) entry which is preliminary data.</text>
</comment>
<proteinExistence type="predicted"/>
<reference evidence="2 3" key="1">
    <citation type="submission" date="2013-09" db="EMBL/GenBank/DDBJ databases">
        <title>Corchorus capsularis genome sequencing.</title>
        <authorList>
            <person name="Alam M."/>
            <person name="Haque M.S."/>
            <person name="Islam M.S."/>
            <person name="Emdad E.M."/>
            <person name="Islam M.M."/>
            <person name="Ahmed B."/>
            <person name="Halim A."/>
            <person name="Hossen Q.M.M."/>
            <person name="Hossain M.Z."/>
            <person name="Ahmed R."/>
            <person name="Khan M.M."/>
            <person name="Islam R."/>
            <person name="Rashid M.M."/>
            <person name="Khan S.A."/>
            <person name="Rahman M.S."/>
            <person name="Alam M."/>
        </authorList>
    </citation>
    <scope>NUCLEOTIDE SEQUENCE [LARGE SCALE GENOMIC DNA]</scope>
    <source>
        <strain evidence="3">cv. CVL-1</strain>
        <tissue evidence="2">Whole seedling</tissue>
    </source>
</reference>
<dbReference type="Gene3D" id="3.90.226.10">
    <property type="entry name" value="2-enoyl-CoA Hydratase, Chain A, domain 1"/>
    <property type="match status" value="1"/>
</dbReference>
<dbReference type="AlphaFoldDB" id="A0A1R3JRS9"/>
<keyword evidence="1" id="KW-0812">Transmembrane</keyword>
<name>A0A1R3JRS9_COCAP</name>
<evidence type="ECO:0000256" key="1">
    <source>
        <dbReference type="SAM" id="Phobius"/>
    </source>
</evidence>
<accession>A0A1R3JRS9</accession>
<dbReference type="STRING" id="210143.A0A1R3JRS9"/>
<protein>
    <submittedName>
        <fullName evidence="2">Crotonase superfamily</fullName>
    </submittedName>
</protein>
<dbReference type="InterPro" id="IPR029045">
    <property type="entry name" value="ClpP/crotonase-like_dom_sf"/>
</dbReference>
<sequence length="84" mass="9209">MDLTSPGRNLPDPYKQPRNGVKIFKPIVAALFSLPMPTIAVVTGHASTVGFAFALSHDYIIMSRDRVGHWANASRLFQGKDQIA</sequence>
<feature type="transmembrane region" description="Helical" evidence="1">
    <location>
        <begin position="27"/>
        <end position="55"/>
    </location>
</feature>
<evidence type="ECO:0000313" key="2">
    <source>
        <dbReference type="EMBL" id="OMO97545.1"/>
    </source>
</evidence>
<dbReference type="EMBL" id="AWWV01007207">
    <property type="protein sequence ID" value="OMO97545.1"/>
    <property type="molecule type" value="Genomic_DNA"/>
</dbReference>
<keyword evidence="3" id="KW-1185">Reference proteome</keyword>
<dbReference type="Proteomes" id="UP000188268">
    <property type="component" value="Unassembled WGS sequence"/>
</dbReference>
<organism evidence="2 3">
    <name type="scientific">Corchorus capsularis</name>
    <name type="common">Jute</name>
    <dbReference type="NCBI Taxonomy" id="210143"/>
    <lineage>
        <taxon>Eukaryota</taxon>
        <taxon>Viridiplantae</taxon>
        <taxon>Streptophyta</taxon>
        <taxon>Embryophyta</taxon>
        <taxon>Tracheophyta</taxon>
        <taxon>Spermatophyta</taxon>
        <taxon>Magnoliopsida</taxon>
        <taxon>eudicotyledons</taxon>
        <taxon>Gunneridae</taxon>
        <taxon>Pentapetalae</taxon>
        <taxon>rosids</taxon>
        <taxon>malvids</taxon>
        <taxon>Malvales</taxon>
        <taxon>Malvaceae</taxon>
        <taxon>Grewioideae</taxon>
        <taxon>Apeibeae</taxon>
        <taxon>Corchorus</taxon>
    </lineage>
</organism>
<keyword evidence="1" id="KW-0472">Membrane</keyword>
<dbReference type="OrthoDB" id="410701at2759"/>
<keyword evidence="1" id="KW-1133">Transmembrane helix</keyword>